<sequence>MPSQTSLIGLFLLSLLGAGWADQVLAVEFLQNPDFEDEIKKPNWYGAGCKVETSSASFTGLSSAVVTEREDINSFLRQDLTLATGVRYFFSAHVRLMNEMNEKGHQIEMYVGYKIGTLFYEMLLS</sequence>
<evidence type="ECO:0008006" key="5">
    <source>
        <dbReference type="Google" id="ProtNLM"/>
    </source>
</evidence>
<dbReference type="HOGENOM" id="CLU_1994778_0_0_1"/>
<keyword evidence="1" id="KW-0732">Signal</keyword>
<feature type="chain" id="PRO_5008787860" description="CBM-cenC domain-containing protein" evidence="1">
    <location>
        <begin position="22"/>
        <end position="125"/>
    </location>
</feature>
<proteinExistence type="predicted"/>
<dbReference type="EnsemblMetazoa" id="CapteT214236">
    <property type="protein sequence ID" value="CapteP214236"/>
    <property type="gene ID" value="CapteG214236"/>
</dbReference>
<reference evidence="3" key="3">
    <citation type="submission" date="2015-06" db="UniProtKB">
        <authorList>
            <consortium name="EnsemblMetazoa"/>
        </authorList>
    </citation>
    <scope>IDENTIFICATION</scope>
</reference>
<keyword evidence="4" id="KW-1185">Reference proteome</keyword>
<dbReference type="AlphaFoldDB" id="R7UC43"/>
<organism evidence="2">
    <name type="scientific">Capitella teleta</name>
    <name type="common">Polychaete worm</name>
    <dbReference type="NCBI Taxonomy" id="283909"/>
    <lineage>
        <taxon>Eukaryota</taxon>
        <taxon>Metazoa</taxon>
        <taxon>Spiralia</taxon>
        <taxon>Lophotrochozoa</taxon>
        <taxon>Annelida</taxon>
        <taxon>Polychaeta</taxon>
        <taxon>Sedentaria</taxon>
        <taxon>Scolecida</taxon>
        <taxon>Capitellidae</taxon>
        <taxon>Capitella</taxon>
    </lineage>
</organism>
<accession>R7UC43</accession>
<evidence type="ECO:0000313" key="3">
    <source>
        <dbReference type="EnsemblMetazoa" id="CapteP214236"/>
    </source>
</evidence>
<reference evidence="2 4" key="2">
    <citation type="journal article" date="2013" name="Nature">
        <title>Insights into bilaterian evolution from three spiralian genomes.</title>
        <authorList>
            <person name="Simakov O."/>
            <person name="Marletaz F."/>
            <person name="Cho S.J."/>
            <person name="Edsinger-Gonzales E."/>
            <person name="Havlak P."/>
            <person name="Hellsten U."/>
            <person name="Kuo D.H."/>
            <person name="Larsson T."/>
            <person name="Lv J."/>
            <person name="Arendt D."/>
            <person name="Savage R."/>
            <person name="Osoegawa K."/>
            <person name="de Jong P."/>
            <person name="Grimwood J."/>
            <person name="Chapman J.A."/>
            <person name="Shapiro H."/>
            <person name="Aerts A."/>
            <person name="Otillar R.P."/>
            <person name="Terry A.Y."/>
            <person name="Boore J.L."/>
            <person name="Grigoriev I.V."/>
            <person name="Lindberg D.R."/>
            <person name="Seaver E.C."/>
            <person name="Weisblat D.A."/>
            <person name="Putnam N.H."/>
            <person name="Rokhsar D.S."/>
        </authorList>
    </citation>
    <scope>NUCLEOTIDE SEQUENCE</scope>
    <source>
        <strain evidence="2 4">I ESC-2004</strain>
    </source>
</reference>
<gene>
    <name evidence="2" type="ORF">CAPTEDRAFT_214236</name>
</gene>
<feature type="signal peptide" evidence="1">
    <location>
        <begin position="1"/>
        <end position="21"/>
    </location>
</feature>
<dbReference type="EMBL" id="AMQN01009301">
    <property type="status" value="NOT_ANNOTATED_CDS"/>
    <property type="molecule type" value="Genomic_DNA"/>
</dbReference>
<protein>
    <recommendedName>
        <fullName evidence="5">CBM-cenC domain-containing protein</fullName>
    </recommendedName>
</protein>
<dbReference type="Proteomes" id="UP000014760">
    <property type="component" value="Unassembled WGS sequence"/>
</dbReference>
<reference evidence="4" key="1">
    <citation type="submission" date="2012-12" db="EMBL/GenBank/DDBJ databases">
        <authorList>
            <person name="Hellsten U."/>
            <person name="Grimwood J."/>
            <person name="Chapman J.A."/>
            <person name="Shapiro H."/>
            <person name="Aerts A."/>
            <person name="Otillar R.P."/>
            <person name="Terry A.Y."/>
            <person name="Boore J.L."/>
            <person name="Simakov O."/>
            <person name="Marletaz F."/>
            <person name="Cho S.-J."/>
            <person name="Edsinger-Gonzales E."/>
            <person name="Havlak P."/>
            <person name="Kuo D.-H."/>
            <person name="Larsson T."/>
            <person name="Lv J."/>
            <person name="Arendt D."/>
            <person name="Savage R."/>
            <person name="Osoegawa K."/>
            <person name="de Jong P."/>
            <person name="Lindberg D.R."/>
            <person name="Seaver E.C."/>
            <person name="Weisblat D.A."/>
            <person name="Putnam N.H."/>
            <person name="Grigoriev I.V."/>
            <person name="Rokhsar D.S."/>
        </authorList>
    </citation>
    <scope>NUCLEOTIDE SEQUENCE</scope>
    <source>
        <strain evidence="4">I ESC-2004</strain>
    </source>
</reference>
<evidence type="ECO:0000313" key="4">
    <source>
        <dbReference type="Proteomes" id="UP000014760"/>
    </source>
</evidence>
<dbReference type="InterPro" id="IPR008979">
    <property type="entry name" value="Galactose-bd-like_sf"/>
</dbReference>
<dbReference type="SUPFAM" id="SSF49785">
    <property type="entry name" value="Galactose-binding domain-like"/>
    <property type="match status" value="1"/>
</dbReference>
<name>R7UC43_CAPTE</name>
<evidence type="ECO:0000256" key="1">
    <source>
        <dbReference type="SAM" id="SignalP"/>
    </source>
</evidence>
<dbReference type="STRING" id="283909.R7UC43"/>
<evidence type="ECO:0000313" key="2">
    <source>
        <dbReference type="EMBL" id="ELU01363.1"/>
    </source>
</evidence>
<dbReference type="Gene3D" id="2.60.120.260">
    <property type="entry name" value="Galactose-binding domain-like"/>
    <property type="match status" value="1"/>
</dbReference>
<dbReference type="EMBL" id="KB305118">
    <property type="protein sequence ID" value="ELU01363.1"/>
    <property type="molecule type" value="Genomic_DNA"/>
</dbReference>